<dbReference type="Proteomes" id="UP000571817">
    <property type="component" value="Unassembled WGS sequence"/>
</dbReference>
<sequence>MKVNPFSAGPAAALALGVLLPSALPKRRLLSVALVGGAYAATIVQDPSSPRAFTVSTKGLPIPPAQEQLAKIALPSLIVGLASVPVIGLARLLPLGRVPAALALGGAYVAAESYLADKGQQAVAKVDLSNEPESIG</sequence>
<protein>
    <submittedName>
        <fullName evidence="1">Uncharacterized protein</fullName>
    </submittedName>
</protein>
<reference evidence="1 2" key="1">
    <citation type="submission" date="2020-07" db="EMBL/GenBank/DDBJ databases">
        <title>Sequencing the genomes of 1000 actinobacteria strains.</title>
        <authorList>
            <person name="Klenk H.-P."/>
        </authorList>
    </citation>
    <scope>NUCLEOTIDE SEQUENCE [LARGE SCALE GENOMIC DNA]</scope>
    <source>
        <strain evidence="1 2">DSM 29531</strain>
    </source>
</reference>
<dbReference type="AlphaFoldDB" id="A0A853DLD7"/>
<evidence type="ECO:0000313" key="2">
    <source>
        <dbReference type="Proteomes" id="UP000571817"/>
    </source>
</evidence>
<name>A0A853DLD7_9MICO</name>
<evidence type="ECO:0000313" key="1">
    <source>
        <dbReference type="EMBL" id="NYJ74955.1"/>
    </source>
</evidence>
<accession>A0A853DLD7</accession>
<keyword evidence="2" id="KW-1185">Reference proteome</keyword>
<proteinExistence type="predicted"/>
<dbReference type="EMBL" id="JACCFW010000001">
    <property type="protein sequence ID" value="NYJ74955.1"/>
    <property type="molecule type" value="Genomic_DNA"/>
</dbReference>
<organism evidence="1 2">
    <name type="scientific">Allobranchiibius huperziae</name>
    <dbReference type="NCBI Taxonomy" id="1874116"/>
    <lineage>
        <taxon>Bacteria</taxon>
        <taxon>Bacillati</taxon>
        <taxon>Actinomycetota</taxon>
        <taxon>Actinomycetes</taxon>
        <taxon>Micrococcales</taxon>
        <taxon>Dermacoccaceae</taxon>
        <taxon>Allobranchiibius</taxon>
    </lineage>
</organism>
<gene>
    <name evidence="1" type="ORF">HNR15_001918</name>
</gene>
<dbReference type="RefSeq" id="WP_179481249.1">
    <property type="nucleotide sequence ID" value="NZ_JACCFW010000001.1"/>
</dbReference>
<comment type="caution">
    <text evidence="1">The sequence shown here is derived from an EMBL/GenBank/DDBJ whole genome shotgun (WGS) entry which is preliminary data.</text>
</comment>